<dbReference type="AlphaFoldDB" id="A0A969WE41"/>
<keyword evidence="4" id="KW-1185">Reference proteome</keyword>
<reference evidence="3" key="1">
    <citation type="submission" date="2020-03" db="EMBL/GenBank/DDBJ databases">
        <title>Solimonas marina sp. nov., isolated from deep seawater of the Pacific Ocean.</title>
        <authorList>
            <person name="Liu X."/>
            <person name="Lai Q."/>
            <person name="Sun F."/>
            <person name="Gai Y."/>
            <person name="Li G."/>
            <person name="Shao Z."/>
        </authorList>
    </citation>
    <scope>NUCLEOTIDE SEQUENCE</scope>
    <source>
        <strain evidence="3">C16B3</strain>
    </source>
</reference>
<protein>
    <submittedName>
        <fullName evidence="3">ImmA/IrrE family metallo-endopeptidase</fullName>
    </submittedName>
</protein>
<name>A0A969WE41_9GAMM</name>
<dbReference type="Proteomes" id="UP000653472">
    <property type="component" value="Unassembled WGS sequence"/>
</dbReference>
<dbReference type="EMBL" id="JAAVXB010000014">
    <property type="protein sequence ID" value="NKF24415.1"/>
    <property type="molecule type" value="Genomic_DNA"/>
</dbReference>
<gene>
    <name evidence="3" type="ORF">G7Y82_19060</name>
</gene>
<evidence type="ECO:0000256" key="1">
    <source>
        <dbReference type="ARBA" id="ARBA00007227"/>
    </source>
</evidence>
<dbReference type="Gene3D" id="1.10.260.40">
    <property type="entry name" value="lambda repressor-like DNA-binding domains"/>
    <property type="match status" value="1"/>
</dbReference>
<dbReference type="GO" id="GO:0003677">
    <property type="term" value="F:DNA binding"/>
    <property type="evidence" value="ECO:0007669"/>
    <property type="project" value="InterPro"/>
</dbReference>
<dbReference type="InterPro" id="IPR010982">
    <property type="entry name" value="Lambda_DNA-bd_dom_sf"/>
</dbReference>
<evidence type="ECO:0000313" key="3">
    <source>
        <dbReference type="EMBL" id="NKF24415.1"/>
    </source>
</evidence>
<dbReference type="SMART" id="SM00530">
    <property type="entry name" value="HTH_XRE"/>
    <property type="match status" value="1"/>
</dbReference>
<dbReference type="InterPro" id="IPR010359">
    <property type="entry name" value="IrrE_HExxH"/>
</dbReference>
<evidence type="ECO:0000313" key="4">
    <source>
        <dbReference type="Proteomes" id="UP000653472"/>
    </source>
</evidence>
<dbReference type="PANTHER" id="PTHR43236">
    <property type="entry name" value="ANTITOXIN HIGA1"/>
    <property type="match status" value="1"/>
</dbReference>
<evidence type="ECO:0000259" key="2">
    <source>
        <dbReference type="PROSITE" id="PS50943"/>
    </source>
</evidence>
<dbReference type="Gene3D" id="1.10.10.2910">
    <property type="match status" value="1"/>
</dbReference>
<proteinExistence type="inferred from homology"/>
<accession>A0A969WE41</accession>
<dbReference type="InterPro" id="IPR052345">
    <property type="entry name" value="Rad_response_metalloprotease"/>
</dbReference>
<comment type="similarity">
    <text evidence="1">Belongs to the short-chain fatty acyl-CoA assimilation regulator (ScfR) family.</text>
</comment>
<sequence>MTAAFLGANLRLIRLFHGYSLTDLGERVGVSKQFLSRVEAGAEAVTAQLETALSDSLLVLPEFFRTVDLEPITEEQCHFRRQLTTKVALRQVGRARGEMLKRLVSILEENIELPAYRVGVAEVSSNDAIERGAEVFRATFELGMGPLSNITRIAENAGSVVTRLDGLAPEIDAVSFATKRPVIVLNSDGRSSCRERFGIAHELGHFALHIGVLTGDRLTETQANRFASALLMPRATFGMECRAATRGTRLNWPAIVDLKLRWGVSKAAILFRGHQLGYFTEEQVRSGYITLKRHGQATSEIEDARVAYEEPEVLSEGLKMMRDQLGVNTAAVAHRMGVQVALLRRLMPHQVVAGELNPGPERRSNVVDLFGSRKADTKL</sequence>
<feature type="domain" description="HTH cro/C1-type" evidence="2">
    <location>
        <begin position="10"/>
        <end position="64"/>
    </location>
</feature>
<organism evidence="3 4">
    <name type="scientific">Solimonas marina</name>
    <dbReference type="NCBI Taxonomy" id="2714601"/>
    <lineage>
        <taxon>Bacteria</taxon>
        <taxon>Pseudomonadati</taxon>
        <taxon>Pseudomonadota</taxon>
        <taxon>Gammaproteobacteria</taxon>
        <taxon>Nevskiales</taxon>
        <taxon>Nevskiaceae</taxon>
        <taxon>Solimonas</taxon>
    </lineage>
</organism>
<dbReference type="PANTHER" id="PTHR43236:SF1">
    <property type="entry name" value="BLL7220 PROTEIN"/>
    <property type="match status" value="1"/>
</dbReference>
<dbReference type="InterPro" id="IPR001387">
    <property type="entry name" value="Cro/C1-type_HTH"/>
</dbReference>
<dbReference type="PROSITE" id="PS50943">
    <property type="entry name" value="HTH_CROC1"/>
    <property type="match status" value="1"/>
</dbReference>
<dbReference type="SUPFAM" id="SSF47413">
    <property type="entry name" value="lambda repressor-like DNA-binding domains"/>
    <property type="match status" value="1"/>
</dbReference>
<dbReference type="Pfam" id="PF06114">
    <property type="entry name" value="Peptidase_M78"/>
    <property type="match status" value="1"/>
</dbReference>
<comment type="caution">
    <text evidence="3">The sequence shown here is derived from an EMBL/GenBank/DDBJ whole genome shotgun (WGS) entry which is preliminary data.</text>
</comment>
<dbReference type="CDD" id="cd00093">
    <property type="entry name" value="HTH_XRE"/>
    <property type="match status" value="1"/>
</dbReference>